<organism evidence="5 6">
    <name type="scientific">Hwanghaeella grinnelliae</name>
    <dbReference type="NCBI Taxonomy" id="2500179"/>
    <lineage>
        <taxon>Bacteria</taxon>
        <taxon>Pseudomonadati</taxon>
        <taxon>Pseudomonadota</taxon>
        <taxon>Alphaproteobacteria</taxon>
        <taxon>Rhodospirillales</taxon>
        <taxon>Rhodospirillaceae</taxon>
        <taxon>Hwanghaeella</taxon>
    </lineage>
</organism>
<name>A0A437QUW8_9PROT</name>
<dbReference type="InterPro" id="IPR036388">
    <property type="entry name" value="WH-like_DNA-bd_sf"/>
</dbReference>
<dbReference type="Proteomes" id="UP000287447">
    <property type="component" value="Unassembled WGS sequence"/>
</dbReference>
<dbReference type="EMBL" id="SADE01000001">
    <property type="protein sequence ID" value="RVU38312.1"/>
    <property type="molecule type" value="Genomic_DNA"/>
</dbReference>
<dbReference type="InterPro" id="IPR008920">
    <property type="entry name" value="TF_FadR/GntR_C"/>
</dbReference>
<dbReference type="AlphaFoldDB" id="A0A437QUW8"/>
<comment type="caution">
    <text evidence="5">The sequence shown here is derived from an EMBL/GenBank/DDBJ whole genome shotgun (WGS) entry which is preliminary data.</text>
</comment>
<dbReference type="InterPro" id="IPR036390">
    <property type="entry name" value="WH_DNA-bd_sf"/>
</dbReference>
<dbReference type="Pfam" id="PF00392">
    <property type="entry name" value="GntR"/>
    <property type="match status" value="1"/>
</dbReference>
<keyword evidence="1" id="KW-0805">Transcription regulation</keyword>
<dbReference type="Pfam" id="PF07729">
    <property type="entry name" value="FCD"/>
    <property type="match status" value="1"/>
</dbReference>
<feature type="domain" description="HTH gntR-type" evidence="4">
    <location>
        <begin position="16"/>
        <end position="83"/>
    </location>
</feature>
<dbReference type="SMART" id="SM00895">
    <property type="entry name" value="FCD"/>
    <property type="match status" value="1"/>
</dbReference>
<evidence type="ECO:0000313" key="6">
    <source>
        <dbReference type="Proteomes" id="UP000287447"/>
    </source>
</evidence>
<dbReference type="GO" id="GO:0003700">
    <property type="term" value="F:DNA-binding transcription factor activity"/>
    <property type="evidence" value="ECO:0007669"/>
    <property type="project" value="InterPro"/>
</dbReference>
<dbReference type="SMART" id="SM00345">
    <property type="entry name" value="HTH_GNTR"/>
    <property type="match status" value="1"/>
</dbReference>
<keyword evidence="3" id="KW-0804">Transcription</keyword>
<dbReference type="InterPro" id="IPR011711">
    <property type="entry name" value="GntR_C"/>
</dbReference>
<dbReference type="SUPFAM" id="SSF46785">
    <property type="entry name" value="Winged helix' DNA-binding domain"/>
    <property type="match status" value="1"/>
</dbReference>
<evidence type="ECO:0000256" key="2">
    <source>
        <dbReference type="ARBA" id="ARBA00023125"/>
    </source>
</evidence>
<dbReference type="PANTHER" id="PTHR43537:SF45">
    <property type="entry name" value="GNTR FAMILY REGULATORY PROTEIN"/>
    <property type="match status" value="1"/>
</dbReference>
<dbReference type="PANTHER" id="PTHR43537">
    <property type="entry name" value="TRANSCRIPTIONAL REGULATOR, GNTR FAMILY"/>
    <property type="match status" value="1"/>
</dbReference>
<dbReference type="SUPFAM" id="SSF48008">
    <property type="entry name" value="GntR ligand-binding domain-like"/>
    <property type="match status" value="1"/>
</dbReference>
<dbReference type="PROSITE" id="PS50949">
    <property type="entry name" value="HTH_GNTR"/>
    <property type="match status" value="1"/>
</dbReference>
<dbReference type="CDD" id="cd07377">
    <property type="entry name" value="WHTH_GntR"/>
    <property type="match status" value="1"/>
</dbReference>
<reference evidence="6" key="1">
    <citation type="submission" date="2019-01" db="EMBL/GenBank/DDBJ databases">
        <title>Gri0909 isolated from a small marine red alga.</title>
        <authorList>
            <person name="Kim J."/>
            <person name="Jeong S.E."/>
            <person name="Jeon C.O."/>
        </authorList>
    </citation>
    <scope>NUCLEOTIDE SEQUENCE [LARGE SCALE GENOMIC DNA]</scope>
    <source>
        <strain evidence="6">Gri0909</strain>
    </source>
</reference>
<evidence type="ECO:0000256" key="1">
    <source>
        <dbReference type="ARBA" id="ARBA00023015"/>
    </source>
</evidence>
<protein>
    <submittedName>
        <fullName evidence="5">GntR family transcriptional regulator</fullName>
    </submittedName>
</protein>
<keyword evidence="2" id="KW-0238">DNA-binding</keyword>
<evidence type="ECO:0000256" key="3">
    <source>
        <dbReference type="ARBA" id="ARBA00023163"/>
    </source>
</evidence>
<proteinExistence type="predicted"/>
<evidence type="ECO:0000313" key="5">
    <source>
        <dbReference type="EMBL" id="RVU38312.1"/>
    </source>
</evidence>
<dbReference type="InterPro" id="IPR000524">
    <property type="entry name" value="Tscrpt_reg_HTH_GntR"/>
</dbReference>
<dbReference type="Gene3D" id="1.20.120.530">
    <property type="entry name" value="GntR ligand-binding domain-like"/>
    <property type="match status" value="1"/>
</dbReference>
<dbReference type="GO" id="GO:0003677">
    <property type="term" value="F:DNA binding"/>
    <property type="evidence" value="ECO:0007669"/>
    <property type="project" value="UniProtKB-KW"/>
</dbReference>
<gene>
    <name evidence="5" type="ORF">EOI86_03200</name>
</gene>
<sequence length="238" mass="27189">MRMNASGKRWMGDKRTPLADQVYADLRKRIVSLELPPNSSLSRQELSAYYGVSQTPLRDAIQRLEAEGLLDIFPQSKTVVTLIDDSLVRECQFLRTALETEIVALLAADPDKSKIDAAQESLARMEWVLARDRELEEFDRLDKQFHRGLFIAADKQGLHDLVESRSGPLDRLRRLHLHAQGERKPERVIADHTKIIDMIRESRVEDAKEAMRAHLAGTLARLETLTELFPDHFPITAE</sequence>
<dbReference type="Gene3D" id="1.10.10.10">
    <property type="entry name" value="Winged helix-like DNA-binding domain superfamily/Winged helix DNA-binding domain"/>
    <property type="match status" value="1"/>
</dbReference>
<evidence type="ECO:0000259" key="4">
    <source>
        <dbReference type="PROSITE" id="PS50949"/>
    </source>
</evidence>
<keyword evidence="6" id="KW-1185">Reference proteome</keyword>
<accession>A0A437QUW8</accession>